<dbReference type="RefSeq" id="WP_275279252.1">
    <property type="nucleotide sequence ID" value="NZ_CP119108.1"/>
</dbReference>
<dbReference type="Gene3D" id="3.90.190.10">
    <property type="entry name" value="Protein tyrosine phosphatase superfamily"/>
    <property type="match status" value="1"/>
</dbReference>
<dbReference type="Pfam" id="PF13350">
    <property type="entry name" value="Y_phosphatase3"/>
    <property type="match status" value="1"/>
</dbReference>
<dbReference type="PROSITE" id="PS50056">
    <property type="entry name" value="TYR_PHOSPHATASE_2"/>
    <property type="match status" value="1"/>
</dbReference>
<dbReference type="PROSITE" id="PS00383">
    <property type="entry name" value="TYR_PHOSPHATASE_1"/>
    <property type="match status" value="1"/>
</dbReference>
<accession>A0ABY8C0G4</accession>
<dbReference type="Proteomes" id="UP001214553">
    <property type="component" value="Chromosome"/>
</dbReference>
<evidence type="ECO:0000313" key="2">
    <source>
        <dbReference type="EMBL" id="WEG09908.1"/>
    </source>
</evidence>
<keyword evidence="3" id="KW-1185">Reference proteome</keyword>
<dbReference type="InterPro" id="IPR026893">
    <property type="entry name" value="Tyr/Ser_Pase_IphP-type"/>
</dbReference>
<evidence type="ECO:0000313" key="3">
    <source>
        <dbReference type="Proteomes" id="UP001214553"/>
    </source>
</evidence>
<evidence type="ECO:0000259" key="1">
    <source>
        <dbReference type="PROSITE" id="PS50056"/>
    </source>
</evidence>
<feature type="domain" description="Tyrosine specific protein phosphatases" evidence="1">
    <location>
        <begin position="115"/>
        <end position="165"/>
    </location>
</feature>
<name>A0ABY8C0G4_9MICO</name>
<gene>
    <name evidence="2" type="ORF">PU630_04940</name>
</gene>
<dbReference type="SUPFAM" id="SSF52799">
    <property type="entry name" value="(Phosphotyrosine protein) phosphatases II"/>
    <property type="match status" value="1"/>
</dbReference>
<sequence length="238" mass="25693">MHRELSWHGGRNIRDLGGLPTVDGATTIPNRLARGARRELLTEQGWRDAASWGLRSIVDLRTDAEVGARDGDPAARTPEHVTITLAPTEDQQNTEFIETCFPILDSPEYWAHNVRILPHLVRATLEAIAGAEPGILFHCSAGRDRTGLISTLLLANAGVTAGGIVADYSLAVRAMAGSAAHGGPTHDRQARWTGDETDAFLAEVTPHVVAFAEDVDGIMDRLEIELVTRAALRALLTE</sequence>
<dbReference type="InterPro" id="IPR029021">
    <property type="entry name" value="Prot-tyrosine_phosphatase-like"/>
</dbReference>
<proteinExistence type="predicted"/>
<reference evidence="2 3" key="1">
    <citation type="submission" date="2023-03" db="EMBL/GenBank/DDBJ databases">
        <title>Genome sequence of Microbacterium sp. KACC 23027.</title>
        <authorList>
            <person name="Kim S."/>
            <person name="Heo J."/>
            <person name="Kwon S.-W."/>
        </authorList>
    </citation>
    <scope>NUCLEOTIDE SEQUENCE [LARGE SCALE GENOMIC DNA]</scope>
    <source>
        <strain evidence="2 3">KACC 23027</strain>
    </source>
</reference>
<dbReference type="EMBL" id="CP119108">
    <property type="protein sequence ID" value="WEG09908.1"/>
    <property type="molecule type" value="Genomic_DNA"/>
</dbReference>
<dbReference type="InterPro" id="IPR000387">
    <property type="entry name" value="Tyr_Pase_dom"/>
</dbReference>
<organism evidence="2 3">
    <name type="scientific">Microbacterium horticulturae</name>
    <dbReference type="NCBI Taxonomy" id="3028316"/>
    <lineage>
        <taxon>Bacteria</taxon>
        <taxon>Bacillati</taxon>
        <taxon>Actinomycetota</taxon>
        <taxon>Actinomycetes</taxon>
        <taxon>Micrococcales</taxon>
        <taxon>Microbacteriaceae</taxon>
        <taxon>Microbacterium</taxon>
    </lineage>
</organism>
<dbReference type="InterPro" id="IPR016130">
    <property type="entry name" value="Tyr_Pase_AS"/>
</dbReference>
<protein>
    <submittedName>
        <fullName evidence="2">Tyrosine-protein phosphatase</fullName>
    </submittedName>
</protein>